<keyword evidence="8" id="KW-1185">Reference proteome</keyword>
<feature type="transmembrane region" description="Helical" evidence="6">
    <location>
        <begin position="407"/>
        <end position="427"/>
    </location>
</feature>
<feature type="transmembrane region" description="Helical" evidence="6">
    <location>
        <begin position="12"/>
        <end position="33"/>
    </location>
</feature>
<evidence type="ECO:0000256" key="1">
    <source>
        <dbReference type="ARBA" id="ARBA00004141"/>
    </source>
</evidence>
<dbReference type="AlphaFoldDB" id="A0A8J7Q5P5"/>
<reference evidence="7" key="1">
    <citation type="submission" date="2021-03" db="EMBL/GenBank/DDBJ databases">
        <authorList>
            <person name="Wang G."/>
        </authorList>
    </citation>
    <scope>NUCLEOTIDE SEQUENCE</scope>
    <source>
        <strain evidence="7">KCTC 12899</strain>
    </source>
</reference>
<feature type="transmembrane region" description="Helical" evidence="6">
    <location>
        <begin position="350"/>
        <end position="371"/>
    </location>
</feature>
<dbReference type="GO" id="GO:0042910">
    <property type="term" value="F:xenobiotic transmembrane transporter activity"/>
    <property type="evidence" value="ECO:0007669"/>
    <property type="project" value="InterPro"/>
</dbReference>
<feature type="transmembrane region" description="Helical" evidence="6">
    <location>
        <begin position="185"/>
        <end position="208"/>
    </location>
</feature>
<dbReference type="InterPro" id="IPR044644">
    <property type="entry name" value="DinF-like"/>
</dbReference>
<dbReference type="GO" id="GO:0015297">
    <property type="term" value="F:antiporter activity"/>
    <property type="evidence" value="ECO:0007669"/>
    <property type="project" value="InterPro"/>
</dbReference>
<comment type="similarity">
    <text evidence="2">Belongs to the multi antimicrobial extrusion (MATE) (TC 2.A.66.1) family.</text>
</comment>
<comment type="caution">
    <text evidence="7">The sequence shown here is derived from an EMBL/GenBank/DDBJ whole genome shotgun (WGS) entry which is preliminary data.</text>
</comment>
<evidence type="ECO:0000256" key="4">
    <source>
        <dbReference type="ARBA" id="ARBA00022989"/>
    </source>
</evidence>
<organism evidence="7 8">
    <name type="scientific">Acanthopleuribacter pedis</name>
    <dbReference type="NCBI Taxonomy" id="442870"/>
    <lineage>
        <taxon>Bacteria</taxon>
        <taxon>Pseudomonadati</taxon>
        <taxon>Acidobacteriota</taxon>
        <taxon>Holophagae</taxon>
        <taxon>Acanthopleuribacterales</taxon>
        <taxon>Acanthopleuribacteraceae</taxon>
        <taxon>Acanthopleuribacter</taxon>
    </lineage>
</organism>
<feature type="transmembrane region" description="Helical" evidence="6">
    <location>
        <begin position="158"/>
        <end position="179"/>
    </location>
</feature>
<accession>A0A8J7Q5P5</accession>
<comment type="subcellular location">
    <subcellularLocation>
        <location evidence="1">Membrane</location>
        <topology evidence="1">Multi-pass membrane protein</topology>
    </subcellularLocation>
</comment>
<dbReference type="RefSeq" id="WP_207860892.1">
    <property type="nucleotide sequence ID" value="NZ_JAFREP010000020.1"/>
</dbReference>
<evidence type="ECO:0000256" key="3">
    <source>
        <dbReference type="ARBA" id="ARBA00022692"/>
    </source>
</evidence>
<feature type="transmembrane region" description="Helical" evidence="6">
    <location>
        <begin position="308"/>
        <end position="330"/>
    </location>
</feature>
<evidence type="ECO:0000313" key="7">
    <source>
        <dbReference type="EMBL" id="MBO1320917.1"/>
    </source>
</evidence>
<keyword evidence="5 6" id="KW-0472">Membrane</keyword>
<feature type="transmembrane region" description="Helical" evidence="6">
    <location>
        <begin position="238"/>
        <end position="257"/>
    </location>
</feature>
<proteinExistence type="inferred from homology"/>
<feature type="transmembrane region" description="Helical" evidence="6">
    <location>
        <begin position="269"/>
        <end position="288"/>
    </location>
</feature>
<dbReference type="InterPro" id="IPR002528">
    <property type="entry name" value="MATE_fam"/>
</dbReference>
<protein>
    <submittedName>
        <fullName evidence="7">MATE family efflux transporter</fullName>
    </submittedName>
</protein>
<feature type="transmembrane region" description="Helical" evidence="6">
    <location>
        <begin position="130"/>
        <end position="151"/>
    </location>
</feature>
<evidence type="ECO:0000256" key="2">
    <source>
        <dbReference type="ARBA" id="ARBA00010199"/>
    </source>
</evidence>
<name>A0A8J7Q5P5_9BACT</name>
<dbReference type="NCBIfam" id="TIGR00797">
    <property type="entry name" value="matE"/>
    <property type="match status" value="1"/>
</dbReference>
<dbReference type="GO" id="GO:0005886">
    <property type="term" value="C:plasma membrane"/>
    <property type="evidence" value="ECO:0007669"/>
    <property type="project" value="TreeGrafter"/>
</dbReference>
<gene>
    <name evidence="7" type="ORF">J3U88_20735</name>
</gene>
<dbReference type="PANTHER" id="PTHR42893:SF46">
    <property type="entry name" value="PROTEIN DETOXIFICATION 44, CHLOROPLASTIC"/>
    <property type="match status" value="1"/>
</dbReference>
<dbReference type="CDD" id="cd13136">
    <property type="entry name" value="MATE_DinF_like"/>
    <property type="match status" value="1"/>
</dbReference>
<evidence type="ECO:0000256" key="5">
    <source>
        <dbReference type="ARBA" id="ARBA00023136"/>
    </source>
</evidence>
<dbReference type="PANTHER" id="PTHR42893">
    <property type="entry name" value="PROTEIN DETOXIFICATION 44, CHLOROPLASTIC-RELATED"/>
    <property type="match status" value="1"/>
</dbReference>
<dbReference type="Pfam" id="PF01554">
    <property type="entry name" value="MatE"/>
    <property type="match status" value="2"/>
</dbReference>
<keyword evidence="4 6" id="KW-1133">Transmembrane helix</keyword>
<feature type="transmembrane region" description="Helical" evidence="6">
    <location>
        <begin position="383"/>
        <end position="401"/>
    </location>
</feature>
<sequence length="436" mass="47408">MTRPTQREFLKLAIPNILTNLTVPLAGLIDMALLGHLEAVTPLAGVALGTLIFDYCYWSLGFLRMSTTALTAHAYGADDLTGSAQVLARSLATALVLGGCLVLLQVPLGWGGFALMQGEAAVEAAGLSYFHARIWSAPATLTGYVLVGWLLGRHQVGAVLLFSSVLYGANIGLDVLFIFGLKWGAFGAGLATMCAEYLAVAVGLLLVWRRLGDHPPFQLGWLRRLEDFRPLMALQGDIFVRSFCLISAFFLFTNLSSSFGQVLLAANTVLFRLLNTAAYFIDGLAYALESLAGKYQGAGDRPAVKRALLSALAWNIGAIVLFIAVLLGAGDWVLAALTHHEAVIETGRRYMPYVIGMLCLSGFAYILDGFFIGLAKGRILRNGMLISLVLGFLPFLPMIVFGRNEEALWWAMSGFMALRALTLAWACRRWWWADEK</sequence>
<feature type="transmembrane region" description="Helical" evidence="6">
    <location>
        <begin position="91"/>
        <end position="110"/>
    </location>
</feature>
<keyword evidence="3 6" id="KW-0812">Transmembrane</keyword>
<evidence type="ECO:0000313" key="8">
    <source>
        <dbReference type="Proteomes" id="UP000664417"/>
    </source>
</evidence>
<dbReference type="Proteomes" id="UP000664417">
    <property type="component" value="Unassembled WGS sequence"/>
</dbReference>
<feature type="transmembrane region" description="Helical" evidence="6">
    <location>
        <begin position="39"/>
        <end position="58"/>
    </location>
</feature>
<dbReference type="EMBL" id="JAFREP010000020">
    <property type="protein sequence ID" value="MBO1320917.1"/>
    <property type="molecule type" value="Genomic_DNA"/>
</dbReference>
<evidence type="ECO:0000256" key="6">
    <source>
        <dbReference type="SAM" id="Phobius"/>
    </source>
</evidence>